<dbReference type="Gene3D" id="1.10.357.40">
    <property type="entry name" value="YbiA-like"/>
    <property type="match status" value="1"/>
</dbReference>
<dbReference type="EMBL" id="CP076128">
    <property type="protein sequence ID" value="QWG07708.1"/>
    <property type="molecule type" value="Genomic_DNA"/>
</dbReference>
<dbReference type="InterPro" id="IPR037238">
    <property type="entry name" value="YbiA-like_sf"/>
</dbReference>
<reference evidence="1 2" key="1">
    <citation type="submission" date="2021-05" db="EMBL/GenBank/DDBJ databases">
        <title>Comparative genomic studies on the polysaccharide-degrading batcterial strains of the Flammeovirga genus.</title>
        <authorList>
            <person name="Zewei F."/>
            <person name="Zheng Z."/>
            <person name="Yu L."/>
            <person name="Ruyue G."/>
            <person name="Yanhong M."/>
            <person name="Yuanyuan C."/>
            <person name="Jingyan G."/>
            <person name="Wenjun H."/>
        </authorList>
    </citation>
    <scope>NUCLEOTIDE SEQUENCE [LARGE SCALE GENOMIC DNA]</scope>
    <source>
        <strain evidence="1 2">YS10</strain>
    </source>
</reference>
<sequence>MYYLSVDEVKSLCTLETYKIKDFLLDKKECFVFNLNQLFDAVKQGKVKNEALNMYVKKNSTRLHILHDEAQQLSNEGLGFPIIIPQFPHFRTAEHLYQIIKLDPEKGDDVVEKQLIILDQTAGESAKRIGERREEMRFFWRSSYILREWEMRDLPFSSYKEKHWEALTEIVNAMWYTLVMKLASNRKEFGRVLLKNGAANQAPIVQISSELRKPDVFWSTKIERNGNLSGLNVFGKLVARLRDKYRLELLEKTGRFNLLNVTPPFNINVFGGEIGTVDFNE</sequence>
<protein>
    <recommendedName>
        <fullName evidence="3">Riboflavin biosynthesis intermediates N-glycosidase</fullName>
    </recommendedName>
</protein>
<evidence type="ECO:0000313" key="1">
    <source>
        <dbReference type="EMBL" id="QWG07708.1"/>
    </source>
</evidence>
<dbReference type="Proteomes" id="UP000682802">
    <property type="component" value="Chromosome 1"/>
</dbReference>
<name>A0ABX8GVT5_9BACT</name>
<proteinExistence type="predicted"/>
<keyword evidence="2" id="KW-1185">Reference proteome</keyword>
<evidence type="ECO:0000313" key="2">
    <source>
        <dbReference type="Proteomes" id="UP000682802"/>
    </source>
</evidence>
<evidence type="ECO:0008006" key="3">
    <source>
        <dbReference type="Google" id="ProtNLM"/>
    </source>
</evidence>
<accession>A0ABX8GVT5</accession>
<gene>
    <name evidence="1" type="ORF">KM029_01860</name>
</gene>
<dbReference type="RefSeq" id="WP_144075092.1">
    <property type="nucleotide sequence ID" value="NZ_CP076128.1"/>
</dbReference>
<organism evidence="1 2">
    <name type="scientific">Flammeovirga kamogawensis</name>
    <dbReference type="NCBI Taxonomy" id="373891"/>
    <lineage>
        <taxon>Bacteria</taxon>
        <taxon>Pseudomonadati</taxon>
        <taxon>Bacteroidota</taxon>
        <taxon>Cytophagia</taxon>
        <taxon>Cytophagales</taxon>
        <taxon>Flammeovirgaceae</taxon>
        <taxon>Flammeovirga</taxon>
    </lineage>
</organism>
<dbReference type="SUPFAM" id="SSF143990">
    <property type="entry name" value="YbiA-like"/>
    <property type="match status" value="1"/>
</dbReference>